<dbReference type="Proteomes" id="UP000472267">
    <property type="component" value="Chromosome 8"/>
</dbReference>
<keyword evidence="4" id="KW-1185">Reference proteome</keyword>
<evidence type="ECO:0000259" key="2">
    <source>
        <dbReference type="Pfam" id="PF00021"/>
    </source>
</evidence>
<accession>A0A672FHW3</accession>
<dbReference type="SUPFAM" id="SSF57302">
    <property type="entry name" value="Snake toxin-like"/>
    <property type="match status" value="1"/>
</dbReference>
<evidence type="ECO:0000256" key="1">
    <source>
        <dbReference type="SAM" id="SignalP"/>
    </source>
</evidence>
<dbReference type="InParanoid" id="A0A672FHW3"/>
<gene>
    <name evidence="3" type="primary">LOC115393237</name>
</gene>
<dbReference type="AlphaFoldDB" id="A0A672FHW3"/>
<reference evidence="3" key="2">
    <citation type="submission" date="2025-08" db="UniProtKB">
        <authorList>
            <consortium name="Ensembl"/>
        </authorList>
    </citation>
    <scope>IDENTIFICATION</scope>
</reference>
<evidence type="ECO:0000313" key="4">
    <source>
        <dbReference type="Proteomes" id="UP000472267"/>
    </source>
</evidence>
<evidence type="ECO:0000313" key="3">
    <source>
        <dbReference type="Ensembl" id="ENSSFAP00005006531.1"/>
    </source>
</evidence>
<dbReference type="InterPro" id="IPR045860">
    <property type="entry name" value="Snake_toxin-like_sf"/>
</dbReference>
<feature type="chain" id="PRO_5025490812" description="UPAR/Ly6 domain-containing protein" evidence="1">
    <location>
        <begin position="20"/>
        <end position="92"/>
    </location>
</feature>
<sequence>MKTVIIAVVVLLVVSQSEALKCHCGGLRHCPNPVETCFGSGNVCASTIITAGGSKLKQNSYFKGCMTAHNCRLMNQPGISSAYCCSTDLCNR</sequence>
<name>A0A672FHW3_SALFA</name>
<reference evidence="3" key="3">
    <citation type="submission" date="2025-09" db="UniProtKB">
        <authorList>
            <consortium name="Ensembl"/>
        </authorList>
    </citation>
    <scope>IDENTIFICATION</scope>
</reference>
<dbReference type="Gene3D" id="2.10.60.10">
    <property type="entry name" value="CD59"/>
    <property type="match status" value="1"/>
</dbReference>
<dbReference type="Ensembl" id="ENSSFAT00005006861.1">
    <property type="protein sequence ID" value="ENSSFAP00005006531.1"/>
    <property type="gene ID" value="ENSSFAG00005003949.1"/>
</dbReference>
<feature type="domain" description="UPAR/Ly6" evidence="2">
    <location>
        <begin position="20"/>
        <end position="92"/>
    </location>
</feature>
<dbReference type="Pfam" id="PF00021">
    <property type="entry name" value="UPAR_LY6"/>
    <property type="match status" value="1"/>
</dbReference>
<keyword evidence="1" id="KW-0732">Signal</keyword>
<feature type="signal peptide" evidence="1">
    <location>
        <begin position="1"/>
        <end position="19"/>
    </location>
</feature>
<proteinExistence type="predicted"/>
<reference evidence="3" key="1">
    <citation type="submission" date="2019-06" db="EMBL/GenBank/DDBJ databases">
        <authorList>
            <consortium name="Wellcome Sanger Institute Data Sharing"/>
        </authorList>
    </citation>
    <scope>NUCLEOTIDE SEQUENCE [LARGE SCALE GENOMIC DNA]</scope>
</reference>
<dbReference type="InterPro" id="IPR016054">
    <property type="entry name" value="LY6_UPA_recep-like"/>
</dbReference>
<organism evidence="3 4">
    <name type="scientific">Salarias fasciatus</name>
    <name type="common">Jewelled blenny</name>
    <name type="synonym">Blennius fasciatus</name>
    <dbReference type="NCBI Taxonomy" id="181472"/>
    <lineage>
        <taxon>Eukaryota</taxon>
        <taxon>Metazoa</taxon>
        <taxon>Chordata</taxon>
        <taxon>Craniata</taxon>
        <taxon>Vertebrata</taxon>
        <taxon>Euteleostomi</taxon>
        <taxon>Actinopterygii</taxon>
        <taxon>Neopterygii</taxon>
        <taxon>Teleostei</taxon>
        <taxon>Neoteleostei</taxon>
        <taxon>Acanthomorphata</taxon>
        <taxon>Ovalentaria</taxon>
        <taxon>Blenniimorphae</taxon>
        <taxon>Blenniiformes</taxon>
        <taxon>Blennioidei</taxon>
        <taxon>Blenniidae</taxon>
        <taxon>Salariinae</taxon>
        <taxon>Salarias</taxon>
    </lineage>
</organism>
<dbReference type="OMA" id="GCYRESD"/>
<protein>
    <recommendedName>
        <fullName evidence="2">UPAR/Ly6 domain-containing protein</fullName>
    </recommendedName>
</protein>